<keyword evidence="3" id="KW-1185">Reference proteome</keyword>
<organism evidence="2 3">
    <name type="scientific">Aphis craccivora</name>
    <name type="common">Cowpea aphid</name>
    <dbReference type="NCBI Taxonomy" id="307492"/>
    <lineage>
        <taxon>Eukaryota</taxon>
        <taxon>Metazoa</taxon>
        <taxon>Ecdysozoa</taxon>
        <taxon>Arthropoda</taxon>
        <taxon>Hexapoda</taxon>
        <taxon>Insecta</taxon>
        <taxon>Pterygota</taxon>
        <taxon>Neoptera</taxon>
        <taxon>Paraneoptera</taxon>
        <taxon>Hemiptera</taxon>
        <taxon>Sternorrhyncha</taxon>
        <taxon>Aphidomorpha</taxon>
        <taxon>Aphidoidea</taxon>
        <taxon>Aphididae</taxon>
        <taxon>Aphidini</taxon>
        <taxon>Aphis</taxon>
        <taxon>Aphis</taxon>
    </lineage>
</organism>
<dbReference type="SUPFAM" id="SSF53098">
    <property type="entry name" value="Ribonuclease H-like"/>
    <property type="match status" value="1"/>
</dbReference>
<dbReference type="InterPro" id="IPR036397">
    <property type="entry name" value="RNaseH_sf"/>
</dbReference>
<feature type="non-terminal residue" evidence="2">
    <location>
        <position position="262"/>
    </location>
</feature>
<reference evidence="2 3" key="1">
    <citation type="submission" date="2019-08" db="EMBL/GenBank/DDBJ databases">
        <title>Whole genome of Aphis craccivora.</title>
        <authorList>
            <person name="Voronova N.V."/>
            <person name="Shulinski R.S."/>
            <person name="Bandarenka Y.V."/>
            <person name="Zhorov D.G."/>
            <person name="Warner D."/>
        </authorList>
    </citation>
    <scope>NUCLEOTIDE SEQUENCE [LARGE SCALE GENOMIC DNA]</scope>
    <source>
        <strain evidence="2">180601</strain>
        <tissue evidence="2">Whole Body</tissue>
    </source>
</reference>
<dbReference type="AlphaFoldDB" id="A0A6G0Y4G9"/>
<keyword evidence="2" id="KW-0548">Nucleotidyltransferase</keyword>
<dbReference type="GO" id="GO:0003676">
    <property type="term" value="F:nucleic acid binding"/>
    <property type="evidence" value="ECO:0007669"/>
    <property type="project" value="InterPro"/>
</dbReference>
<proteinExistence type="predicted"/>
<dbReference type="Pfam" id="PF00075">
    <property type="entry name" value="RNase_H"/>
    <property type="match status" value="1"/>
</dbReference>
<keyword evidence="2" id="KW-0808">Transferase</keyword>
<gene>
    <name evidence="2" type="ORF">FWK35_00035466</name>
</gene>
<dbReference type="CDD" id="cd09276">
    <property type="entry name" value="Rnase_HI_RT_non_LTR"/>
    <property type="match status" value="1"/>
</dbReference>
<name>A0A6G0Y4G9_APHCR</name>
<evidence type="ECO:0000259" key="1">
    <source>
        <dbReference type="PROSITE" id="PS50879"/>
    </source>
</evidence>
<dbReference type="Proteomes" id="UP000478052">
    <property type="component" value="Unassembled WGS sequence"/>
</dbReference>
<keyword evidence="2" id="KW-0695">RNA-directed DNA polymerase</keyword>
<comment type="caution">
    <text evidence="2">The sequence shown here is derived from an EMBL/GenBank/DDBJ whole genome shotgun (WGS) entry which is preliminary data.</text>
</comment>
<dbReference type="Gene3D" id="3.30.420.10">
    <property type="entry name" value="Ribonuclease H-like superfamily/Ribonuclease H"/>
    <property type="match status" value="1"/>
</dbReference>
<evidence type="ECO:0000313" key="3">
    <source>
        <dbReference type="Proteomes" id="UP000478052"/>
    </source>
</evidence>
<dbReference type="EMBL" id="VUJU01006229">
    <property type="protein sequence ID" value="KAF0749083.1"/>
    <property type="molecule type" value="Genomic_DNA"/>
</dbReference>
<dbReference type="OrthoDB" id="6628071at2759"/>
<evidence type="ECO:0000313" key="2">
    <source>
        <dbReference type="EMBL" id="KAF0749083.1"/>
    </source>
</evidence>
<accession>A0A6G0Y4G9</accession>
<protein>
    <submittedName>
        <fullName evidence="2">RNA-directed DNA polymerase from mobile element jockey</fullName>
    </submittedName>
</protein>
<dbReference type="GO" id="GO:0004523">
    <property type="term" value="F:RNA-DNA hybrid ribonuclease activity"/>
    <property type="evidence" value="ECO:0007669"/>
    <property type="project" value="InterPro"/>
</dbReference>
<dbReference type="InterPro" id="IPR012337">
    <property type="entry name" value="RNaseH-like_sf"/>
</dbReference>
<sequence>MESQKQSSEFTPYASNPRIRSTTPLLCYSFYIPELHISFSNNLPPTSSSFTAECFAIIEALNTISSLPPNKYLVATDSLSCLQALSSNIFNSHPSPLIITIRHILLSLTESGSDIQFIWVPGHTGIAENEFADKLAKSSASLRCPSSTKIPWSDFIPILKYISPTIPTTSWFHNLDTSRKCITSFSRLRFGHTRLPSHSFKLSLNDSPFCTLHYDPMMWNSQCTCTFGLAKYKCPQQQKSLLEETVAAVVKPCQTTTDFVGK</sequence>
<dbReference type="PROSITE" id="PS50879">
    <property type="entry name" value="RNASE_H_1"/>
    <property type="match status" value="1"/>
</dbReference>
<feature type="domain" description="RNase H type-1" evidence="1">
    <location>
        <begin position="3"/>
        <end position="141"/>
    </location>
</feature>
<dbReference type="GO" id="GO:0003964">
    <property type="term" value="F:RNA-directed DNA polymerase activity"/>
    <property type="evidence" value="ECO:0007669"/>
    <property type="project" value="UniProtKB-KW"/>
</dbReference>
<dbReference type="InterPro" id="IPR002156">
    <property type="entry name" value="RNaseH_domain"/>
</dbReference>